<feature type="transmembrane region" description="Helical" evidence="1">
    <location>
        <begin position="69"/>
        <end position="89"/>
    </location>
</feature>
<accession>A0A8T7M9C0</accession>
<protein>
    <submittedName>
        <fullName evidence="2">Uncharacterized protein</fullName>
    </submittedName>
</protein>
<evidence type="ECO:0000313" key="2">
    <source>
        <dbReference type="EMBL" id="NWJ48626.1"/>
    </source>
</evidence>
<dbReference type="AlphaFoldDB" id="A0A8T7M9C0"/>
<keyword evidence="1" id="KW-0812">Transmembrane</keyword>
<dbReference type="EMBL" id="CP128400">
    <property type="protein sequence ID" value="WJW68556.1"/>
    <property type="molecule type" value="Genomic_DNA"/>
</dbReference>
<organism evidence="2 4">
    <name type="scientific">Candidatus Chlorohelix allophototropha</name>
    <dbReference type="NCBI Taxonomy" id="3003348"/>
    <lineage>
        <taxon>Bacteria</taxon>
        <taxon>Bacillati</taxon>
        <taxon>Chloroflexota</taxon>
        <taxon>Chloroflexia</taxon>
        <taxon>Candidatus Chloroheliales</taxon>
        <taxon>Candidatus Chloroheliaceae</taxon>
        <taxon>Candidatus Chlorohelix</taxon>
    </lineage>
</organism>
<keyword evidence="5" id="KW-1185">Reference proteome</keyword>
<evidence type="ECO:0000313" key="4">
    <source>
        <dbReference type="Proteomes" id="UP000521676"/>
    </source>
</evidence>
<keyword evidence="1" id="KW-0472">Membrane</keyword>
<evidence type="ECO:0000313" key="5">
    <source>
        <dbReference type="Proteomes" id="UP001431572"/>
    </source>
</evidence>
<gene>
    <name evidence="2" type="ORF">HXX08_22430</name>
    <name evidence="3" type="ORF">OZ401_004170</name>
</gene>
<dbReference type="RefSeq" id="WP_341470461.1">
    <property type="nucleotide sequence ID" value="NZ_CP128400.1"/>
</dbReference>
<dbReference type="Proteomes" id="UP001431572">
    <property type="component" value="Chromosome 2"/>
</dbReference>
<reference evidence="2 4" key="1">
    <citation type="submission" date="2020-06" db="EMBL/GenBank/DDBJ databases">
        <title>Anoxygenic phototrophic Chloroflexota member uses a Type I reaction center.</title>
        <authorList>
            <person name="Tsuji J.M."/>
            <person name="Shaw N.A."/>
            <person name="Nagashima S."/>
            <person name="Venkiteswaran J."/>
            <person name="Schiff S.L."/>
            <person name="Hanada S."/>
            <person name="Tank M."/>
            <person name="Neufeld J.D."/>
        </authorList>
    </citation>
    <scope>NUCLEOTIDE SEQUENCE [LARGE SCALE GENOMIC DNA]</scope>
    <source>
        <strain evidence="2">L227-S17</strain>
    </source>
</reference>
<evidence type="ECO:0000256" key="1">
    <source>
        <dbReference type="SAM" id="Phobius"/>
    </source>
</evidence>
<sequence length="132" mass="14099">MKRLRKTAVMCGITGVLLVFSAYPVYVGIHETNPLMGFAAEIFFGVPVIIILSALLLEFSTAKAEGIALLLVAIPGLLFQCAFLSQVSGVWSLPIVPVILSLVGVLLLVGGGALAFTAQRQLNRRTFIVNEL</sequence>
<reference evidence="3" key="2">
    <citation type="journal article" date="2024" name="Nature">
        <title>Anoxygenic phototroph of the Chloroflexota uses a type I reaction centre.</title>
        <authorList>
            <person name="Tsuji J.M."/>
            <person name="Shaw N.A."/>
            <person name="Nagashima S."/>
            <person name="Venkiteswaran J.J."/>
            <person name="Schiff S.L."/>
            <person name="Watanabe T."/>
            <person name="Fukui M."/>
            <person name="Hanada S."/>
            <person name="Tank M."/>
            <person name="Neufeld J.D."/>
        </authorList>
    </citation>
    <scope>NUCLEOTIDE SEQUENCE</scope>
    <source>
        <strain evidence="3">L227-S17</strain>
    </source>
</reference>
<feature type="transmembrane region" description="Helical" evidence="1">
    <location>
        <begin position="7"/>
        <end position="29"/>
    </location>
</feature>
<keyword evidence="1" id="KW-1133">Transmembrane helix</keyword>
<dbReference type="EMBL" id="JACATZ010000003">
    <property type="protein sequence ID" value="NWJ48626.1"/>
    <property type="molecule type" value="Genomic_DNA"/>
</dbReference>
<dbReference type="Proteomes" id="UP000521676">
    <property type="component" value="Unassembled WGS sequence"/>
</dbReference>
<feature type="transmembrane region" description="Helical" evidence="1">
    <location>
        <begin position="95"/>
        <end position="116"/>
    </location>
</feature>
<proteinExistence type="predicted"/>
<evidence type="ECO:0000313" key="3">
    <source>
        <dbReference type="EMBL" id="WJW68556.1"/>
    </source>
</evidence>
<feature type="transmembrane region" description="Helical" evidence="1">
    <location>
        <begin position="35"/>
        <end position="57"/>
    </location>
</feature>
<name>A0A8T7M9C0_9CHLR</name>